<dbReference type="Proteomes" id="UP001161580">
    <property type="component" value="Unassembled WGS sequence"/>
</dbReference>
<keyword evidence="1" id="KW-1133">Transmembrane helix</keyword>
<comment type="caution">
    <text evidence="2">The sequence shown here is derived from an EMBL/GenBank/DDBJ whole genome shotgun (WGS) entry which is preliminary data.</text>
</comment>
<organism evidence="2 3">
    <name type="scientific">Ferirhizobium litorale</name>
    <dbReference type="NCBI Taxonomy" id="2927786"/>
    <lineage>
        <taxon>Bacteria</taxon>
        <taxon>Pseudomonadati</taxon>
        <taxon>Pseudomonadota</taxon>
        <taxon>Alphaproteobacteria</taxon>
        <taxon>Hyphomicrobiales</taxon>
        <taxon>Rhizobiaceae</taxon>
        <taxon>Ferirhizobium</taxon>
    </lineage>
</organism>
<evidence type="ECO:0000313" key="3">
    <source>
        <dbReference type="Proteomes" id="UP001161580"/>
    </source>
</evidence>
<gene>
    <name evidence="2" type="ORF">MRS75_01285</name>
</gene>
<feature type="transmembrane region" description="Helical" evidence="1">
    <location>
        <begin position="32"/>
        <end position="53"/>
    </location>
</feature>
<evidence type="ECO:0000256" key="1">
    <source>
        <dbReference type="SAM" id="Phobius"/>
    </source>
</evidence>
<accession>A0AAE3TZX9</accession>
<dbReference type="AlphaFoldDB" id="A0AAE3TZX9"/>
<keyword evidence="1" id="KW-0472">Membrane</keyword>
<reference evidence="2" key="1">
    <citation type="submission" date="2022-03" db="EMBL/GenBank/DDBJ databases">
        <title>Fererhizobium litorale gen. nov., sp. nov., isolated from sandy sediments of the Sea of Japan seashore.</title>
        <authorList>
            <person name="Romanenko L."/>
            <person name="Kurilenko V."/>
            <person name="Otstavnykh N."/>
            <person name="Svetashev V."/>
            <person name="Tekutyeva L."/>
            <person name="Isaeva M."/>
            <person name="Mikhailov V."/>
        </authorList>
    </citation>
    <scope>NUCLEOTIDE SEQUENCE</scope>
    <source>
        <strain evidence="2">KMM 9576</strain>
    </source>
</reference>
<sequence length="94" mass="10323">MSFDLRAAGRIVRAKIIRHTWTNTQQRWTTSFAVGGLVLGGIAVPPFGIAVFGTAFAGWWIAVLFVTLFCGLVGNRFGIGREKAALERADTRRK</sequence>
<evidence type="ECO:0000313" key="2">
    <source>
        <dbReference type="EMBL" id="MDI7920711.1"/>
    </source>
</evidence>
<dbReference type="RefSeq" id="WP_311794216.1">
    <property type="nucleotide sequence ID" value="NZ_JALDYZ010000001.1"/>
</dbReference>
<feature type="transmembrane region" description="Helical" evidence="1">
    <location>
        <begin position="59"/>
        <end position="79"/>
    </location>
</feature>
<keyword evidence="3" id="KW-1185">Reference proteome</keyword>
<dbReference type="EMBL" id="JALDYZ010000001">
    <property type="protein sequence ID" value="MDI7920711.1"/>
    <property type="molecule type" value="Genomic_DNA"/>
</dbReference>
<protein>
    <submittedName>
        <fullName evidence="2">Uncharacterized protein</fullName>
    </submittedName>
</protein>
<proteinExistence type="predicted"/>
<name>A0AAE3TZX9_9HYPH</name>
<keyword evidence="1" id="KW-0812">Transmembrane</keyword>